<keyword evidence="1" id="KW-0175">Coiled coil</keyword>
<dbReference type="Proteomes" id="UP001642409">
    <property type="component" value="Unassembled WGS sequence"/>
</dbReference>
<evidence type="ECO:0000313" key="2">
    <source>
        <dbReference type="EMBL" id="CAL5995126.1"/>
    </source>
</evidence>
<reference evidence="2 3" key="1">
    <citation type="submission" date="2024-07" db="EMBL/GenBank/DDBJ databases">
        <authorList>
            <person name="Akdeniz Z."/>
        </authorList>
    </citation>
    <scope>NUCLEOTIDE SEQUENCE [LARGE SCALE GENOMIC DNA]</scope>
</reference>
<keyword evidence="3" id="KW-1185">Reference proteome</keyword>
<name>A0ABP1HLQ4_9EUKA</name>
<dbReference type="EMBL" id="CAXDID020000032">
    <property type="protein sequence ID" value="CAL5995126.1"/>
    <property type="molecule type" value="Genomic_DNA"/>
</dbReference>
<accession>A0ABP1HLQ4</accession>
<sequence length="408" mass="48608">MLNHSFMIKNEDLQILVQNLTKFYNKQQFDNLDGFQQDIKKLSIDFAQQTAEICPNSLIIYQSALRQLMVRQKNYLKQLYQHSNLDSQNKNQIGKHMEGSQLKYQQSCDIIYQKLAKIERYYNLNEVSKLHERIIKRDQNHEFREQIQESKLENEKLERKGIILNHELRAIIEDNDRLKDKDQKHIEYLTKMHQRAIQYQLDDKNNLNVQLQELIDKVLVANHNKVKNNLDLQLVHKIIPRTIQNLKQRLEDTQIQLNYKSQLSKEKTQYIEHVPTPSRPSTPPGEDIEYLMSINNKIEKNLSVIEEHQKQLYQKRQIILNRIDQLGVEKIQAEKQIQDLESNIQNKNVYKEAAVIESTIVFQNNKITSLQQQLNNNSFSLEVKQINKRKSMTPIIKQRINQLKSEFW</sequence>
<organism evidence="2 3">
    <name type="scientific">Hexamita inflata</name>
    <dbReference type="NCBI Taxonomy" id="28002"/>
    <lineage>
        <taxon>Eukaryota</taxon>
        <taxon>Metamonada</taxon>
        <taxon>Diplomonadida</taxon>
        <taxon>Hexamitidae</taxon>
        <taxon>Hexamitinae</taxon>
        <taxon>Hexamita</taxon>
    </lineage>
</organism>
<comment type="caution">
    <text evidence="2">The sequence shown here is derived from an EMBL/GenBank/DDBJ whole genome shotgun (WGS) entry which is preliminary data.</text>
</comment>
<proteinExistence type="predicted"/>
<evidence type="ECO:0000313" key="3">
    <source>
        <dbReference type="Proteomes" id="UP001642409"/>
    </source>
</evidence>
<evidence type="ECO:0000256" key="1">
    <source>
        <dbReference type="SAM" id="Coils"/>
    </source>
</evidence>
<gene>
    <name evidence="2" type="ORF">HINF_LOCUS13885</name>
</gene>
<protein>
    <submittedName>
        <fullName evidence="2">Hypothetical_protein</fullName>
    </submittedName>
</protein>
<feature type="coiled-coil region" evidence="1">
    <location>
        <begin position="323"/>
        <end position="350"/>
    </location>
</feature>